<evidence type="ECO:0000256" key="3">
    <source>
        <dbReference type="PROSITE-ProRule" id="PRU00043"/>
    </source>
</evidence>
<dbReference type="Pfam" id="PF00028">
    <property type="entry name" value="Cadherin"/>
    <property type="match status" value="1"/>
</dbReference>
<evidence type="ECO:0000313" key="6">
    <source>
        <dbReference type="Proteomes" id="UP001177744"/>
    </source>
</evidence>
<dbReference type="GO" id="GO:0007156">
    <property type="term" value="P:homophilic cell adhesion via plasma membrane adhesion molecules"/>
    <property type="evidence" value="ECO:0007669"/>
    <property type="project" value="InterPro"/>
</dbReference>
<keyword evidence="3" id="KW-0106">Calcium</keyword>
<accession>A0AA40I2H0</accession>
<dbReference type="Gene3D" id="2.60.40.60">
    <property type="entry name" value="Cadherins"/>
    <property type="match status" value="1"/>
</dbReference>
<comment type="subcellular location">
    <subcellularLocation>
        <location evidence="1">Membrane</location>
    </subcellularLocation>
</comment>
<keyword evidence="6" id="KW-1185">Reference proteome</keyword>
<evidence type="ECO:0000256" key="2">
    <source>
        <dbReference type="ARBA" id="ARBA00023136"/>
    </source>
</evidence>
<proteinExistence type="predicted"/>
<sequence length="181" mass="19602">MQLEQLRVTHGSLRSVPGVGFGLRDVEKLKGLELGKGNEGKGEQLEVWADAGMIDGSPRGGDEDTSAEVFAVSPRSRQPVTVLEGNIGNSFTIDPILGSIKTAKELDRSNQVEYDLMVKATDKGSPPLSEITSVHIFVTIATMPPRGLRLKNILLKLVRLSALGVLSGWSQPTVSHRWSMK</sequence>
<reference evidence="5" key="1">
    <citation type="submission" date="2023-06" db="EMBL/GenBank/DDBJ databases">
        <title>Reference genome for the Northern bat (Eptesicus nilssonii), a most northern bat species.</title>
        <authorList>
            <person name="Laine V.N."/>
            <person name="Pulliainen A.T."/>
            <person name="Lilley T.M."/>
        </authorList>
    </citation>
    <scope>NUCLEOTIDE SEQUENCE</scope>
    <source>
        <strain evidence="5">BLF_Eptnil</strain>
        <tissue evidence="5">Kidney</tissue>
    </source>
</reference>
<dbReference type="InterPro" id="IPR002126">
    <property type="entry name" value="Cadherin-like_dom"/>
</dbReference>
<dbReference type="GO" id="GO:0016020">
    <property type="term" value="C:membrane"/>
    <property type="evidence" value="ECO:0007669"/>
    <property type="project" value="UniProtKB-SubCell"/>
</dbReference>
<dbReference type="InterPro" id="IPR015919">
    <property type="entry name" value="Cadherin-like_sf"/>
</dbReference>
<gene>
    <name evidence="5" type="ORF">QTO34_016534</name>
</gene>
<name>A0AA40I2H0_CNENI</name>
<dbReference type="GO" id="GO:0005509">
    <property type="term" value="F:calcium ion binding"/>
    <property type="evidence" value="ECO:0007669"/>
    <property type="project" value="UniProtKB-UniRule"/>
</dbReference>
<evidence type="ECO:0000256" key="1">
    <source>
        <dbReference type="ARBA" id="ARBA00004370"/>
    </source>
</evidence>
<keyword evidence="2" id="KW-0472">Membrane</keyword>
<feature type="domain" description="Cadherin" evidence="4">
    <location>
        <begin position="62"/>
        <end position="138"/>
    </location>
</feature>
<dbReference type="AlphaFoldDB" id="A0AA40I2H0"/>
<evidence type="ECO:0000259" key="4">
    <source>
        <dbReference type="PROSITE" id="PS50268"/>
    </source>
</evidence>
<organism evidence="5 6">
    <name type="scientific">Cnephaeus nilssonii</name>
    <name type="common">Northern bat</name>
    <name type="synonym">Eptesicus nilssonii</name>
    <dbReference type="NCBI Taxonomy" id="3371016"/>
    <lineage>
        <taxon>Eukaryota</taxon>
        <taxon>Metazoa</taxon>
        <taxon>Chordata</taxon>
        <taxon>Craniata</taxon>
        <taxon>Vertebrata</taxon>
        <taxon>Euteleostomi</taxon>
        <taxon>Mammalia</taxon>
        <taxon>Eutheria</taxon>
        <taxon>Laurasiatheria</taxon>
        <taxon>Chiroptera</taxon>
        <taxon>Yangochiroptera</taxon>
        <taxon>Vespertilionidae</taxon>
        <taxon>Cnephaeus</taxon>
    </lineage>
</organism>
<dbReference type="SMART" id="SM00112">
    <property type="entry name" value="CA"/>
    <property type="match status" value="1"/>
</dbReference>
<dbReference type="EMBL" id="JAULJE010000006">
    <property type="protein sequence ID" value="KAK1341785.1"/>
    <property type="molecule type" value="Genomic_DNA"/>
</dbReference>
<dbReference type="Proteomes" id="UP001177744">
    <property type="component" value="Unassembled WGS sequence"/>
</dbReference>
<comment type="caution">
    <text evidence="5">The sequence shown here is derived from an EMBL/GenBank/DDBJ whole genome shotgun (WGS) entry which is preliminary data.</text>
</comment>
<evidence type="ECO:0000313" key="5">
    <source>
        <dbReference type="EMBL" id="KAK1341785.1"/>
    </source>
</evidence>
<dbReference type="SUPFAM" id="SSF49313">
    <property type="entry name" value="Cadherin-like"/>
    <property type="match status" value="1"/>
</dbReference>
<dbReference type="CDD" id="cd11304">
    <property type="entry name" value="Cadherin_repeat"/>
    <property type="match status" value="1"/>
</dbReference>
<dbReference type="PROSITE" id="PS50268">
    <property type="entry name" value="CADHERIN_2"/>
    <property type="match status" value="1"/>
</dbReference>
<protein>
    <recommendedName>
        <fullName evidence="4">Cadherin domain-containing protein</fullName>
    </recommendedName>
</protein>